<comment type="caution">
    <text evidence="6">The sequence shown here is derived from an EMBL/GenBank/DDBJ whole genome shotgun (WGS) entry which is preliminary data.</text>
</comment>
<dbReference type="GO" id="GO:0005886">
    <property type="term" value="C:plasma membrane"/>
    <property type="evidence" value="ECO:0007669"/>
    <property type="project" value="UniProtKB-ARBA"/>
</dbReference>
<dbReference type="AlphaFoldDB" id="A0A645DXB4"/>
<keyword evidence="4 5" id="KW-0472">Membrane</keyword>
<name>A0A645DXB4_9ZZZZ</name>
<dbReference type="EMBL" id="VSSQ01040613">
    <property type="protein sequence ID" value="MPM93909.1"/>
    <property type="molecule type" value="Genomic_DNA"/>
</dbReference>
<keyword evidence="2 5" id="KW-0812">Transmembrane</keyword>
<dbReference type="PANTHER" id="PTHR33514:SF1">
    <property type="entry name" value="ABC TRANSPORTER PERMEASE"/>
    <property type="match status" value="1"/>
</dbReference>
<dbReference type="Pfam" id="PF02361">
    <property type="entry name" value="CbiQ"/>
    <property type="match status" value="1"/>
</dbReference>
<evidence type="ECO:0000256" key="4">
    <source>
        <dbReference type="ARBA" id="ARBA00023136"/>
    </source>
</evidence>
<evidence type="ECO:0000313" key="6">
    <source>
        <dbReference type="EMBL" id="MPM93909.1"/>
    </source>
</evidence>
<reference evidence="6" key="1">
    <citation type="submission" date="2019-08" db="EMBL/GenBank/DDBJ databases">
        <authorList>
            <person name="Kucharzyk K."/>
            <person name="Murdoch R.W."/>
            <person name="Higgins S."/>
            <person name="Loffler F."/>
        </authorList>
    </citation>
    <scope>NUCLEOTIDE SEQUENCE</scope>
</reference>
<proteinExistence type="predicted"/>
<feature type="transmembrane region" description="Helical" evidence="5">
    <location>
        <begin position="66"/>
        <end position="85"/>
    </location>
</feature>
<sequence>MKAKLFDYVERHNIVYDLSGVTKLFCFLLLTAAVMFSYDIRAIAVIMVLSLVFLKMSQIQFRQIKLMLLYVLVFLVFNFVLTFVFSPTYGVDIYGTKHVLFTIAGRYVVTSEQMLYQVTKTLKYASVVPLGIIFFLSTNPSELAASINRAGVSYKAAFAFSLTLRYFPDLIRDYQDISAAQQCRGLDLSKKEKLGTRLKNILNITIPLIFSTLDRIETISNTMDLRGFGKEKKRTWYSAKPLKRNDILALSLALCLFLGTVALSVFINHSKFWNPFV</sequence>
<protein>
    <submittedName>
        <fullName evidence="6">Energy-coupling factor transporter transmembrane protein EcfT</fullName>
    </submittedName>
</protein>
<dbReference type="CDD" id="cd16914">
    <property type="entry name" value="EcfT"/>
    <property type="match status" value="1"/>
</dbReference>
<organism evidence="6">
    <name type="scientific">bioreactor metagenome</name>
    <dbReference type="NCBI Taxonomy" id="1076179"/>
    <lineage>
        <taxon>unclassified sequences</taxon>
        <taxon>metagenomes</taxon>
        <taxon>ecological metagenomes</taxon>
    </lineage>
</organism>
<dbReference type="PANTHER" id="PTHR33514">
    <property type="entry name" value="PROTEIN ABCI12, CHLOROPLASTIC"/>
    <property type="match status" value="1"/>
</dbReference>
<comment type="subcellular location">
    <subcellularLocation>
        <location evidence="1">Membrane</location>
        <topology evidence="1">Multi-pass membrane protein</topology>
    </subcellularLocation>
</comment>
<evidence type="ECO:0000256" key="3">
    <source>
        <dbReference type="ARBA" id="ARBA00022989"/>
    </source>
</evidence>
<gene>
    <name evidence="6" type="primary">ecfT_56</name>
    <name evidence="6" type="ORF">SDC9_141051</name>
</gene>
<feature type="transmembrane region" description="Helical" evidence="5">
    <location>
        <begin position="247"/>
        <end position="267"/>
    </location>
</feature>
<evidence type="ECO:0000256" key="1">
    <source>
        <dbReference type="ARBA" id="ARBA00004141"/>
    </source>
</evidence>
<evidence type="ECO:0000256" key="5">
    <source>
        <dbReference type="SAM" id="Phobius"/>
    </source>
</evidence>
<evidence type="ECO:0000256" key="2">
    <source>
        <dbReference type="ARBA" id="ARBA00022692"/>
    </source>
</evidence>
<feature type="transmembrane region" description="Helical" evidence="5">
    <location>
        <begin position="121"/>
        <end position="138"/>
    </location>
</feature>
<keyword evidence="3 5" id="KW-1133">Transmembrane helix</keyword>
<accession>A0A645DXB4</accession>
<dbReference type="InterPro" id="IPR003339">
    <property type="entry name" value="ABC/ECF_trnsptr_transmembrane"/>
</dbReference>
<feature type="transmembrane region" description="Helical" evidence="5">
    <location>
        <begin position="27"/>
        <end position="54"/>
    </location>
</feature>